<dbReference type="InterPro" id="IPR036047">
    <property type="entry name" value="F-box-like_dom_sf"/>
</dbReference>
<sequence length="116" mass="13322">MRADAPEFVPGMYRVRTSTVLTPDEVSFIESLSKKTQCSVTPELVTHHETILAFPNEIICHIGLFLPLSAVSACSRTTKRLNEVLSANNYYWRCRYEQDFGAKENIFHCEPKKIKR</sequence>
<evidence type="ECO:0000313" key="1">
    <source>
        <dbReference type="EMBL" id="QBK87300.1"/>
    </source>
</evidence>
<name>A0A481YWA1_9VIRU</name>
<proteinExistence type="predicted"/>
<dbReference type="Gene3D" id="1.20.1280.50">
    <property type="match status" value="1"/>
</dbReference>
<accession>A0A481YWA1</accession>
<protein>
    <submittedName>
        <fullName evidence="1">F-box family protein</fullName>
    </submittedName>
</protein>
<organism evidence="1">
    <name type="scientific">Marseillevirus LCMAC201</name>
    <dbReference type="NCBI Taxonomy" id="2506605"/>
    <lineage>
        <taxon>Viruses</taxon>
        <taxon>Varidnaviria</taxon>
        <taxon>Bamfordvirae</taxon>
        <taxon>Nucleocytoviricota</taxon>
        <taxon>Megaviricetes</taxon>
        <taxon>Pimascovirales</taxon>
        <taxon>Pimascovirales incertae sedis</taxon>
        <taxon>Marseilleviridae</taxon>
    </lineage>
</organism>
<reference evidence="1" key="1">
    <citation type="journal article" date="2019" name="MBio">
        <title>Virus Genomes from Deep Sea Sediments Expand the Ocean Megavirome and Support Independent Origins of Viral Gigantism.</title>
        <authorList>
            <person name="Backstrom D."/>
            <person name="Yutin N."/>
            <person name="Jorgensen S.L."/>
            <person name="Dharamshi J."/>
            <person name="Homa F."/>
            <person name="Zaremba-Niedwiedzka K."/>
            <person name="Spang A."/>
            <person name="Wolf Y.I."/>
            <person name="Koonin E.V."/>
            <person name="Ettema T.J."/>
        </authorList>
    </citation>
    <scope>NUCLEOTIDE SEQUENCE</scope>
</reference>
<dbReference type="EMBL" id="MK500348">
    <property type="protein sequence ID" value="QBK87300.1"/>
    <property type="molecule type" value="Genomic_DNA"/>
</dbReference>
<dbReference type="SUPFAM" id="SSF81383">
    <property type="entry name" value="F-box domain"/>
    <property type="match status" value="1"/>
</dbReference>
<gene>
    <name evidence="1" type="ORF">LCMAC201_02020</name>
</gene>